<reference evidence="1 2" key="1">
    <citation type="journal article" date="2019" name="Nat. Ecol. Evol.">
        <title>Megaphylogeny resolves global patterns of mushroom evolution.</title>
        <authorList>
            <person name="Varga T."/>
            <person name="Krizsan K."/>
            <person name="Foldi C."/>
            <person name="Dima B."/>
            <person name="Sanchez-Garcia M."/>
            <person name="Sanchez-Ramirez S."/>
            <person name="Szollosi G.J."/>
            <person name="Szarkandi J.G."/>
            <person name="Papp V."/>
            <person name="Albert L."/>
            <person name="Andreopoulos W."/>
            <person name="Angelini C."/>
            <person name="Antonin V."/>
            <person name="Barry K.W."/>
            <person name="Bougher N.L."/>
            <person name="Buchanan P."/>
            <person name="Buyck B."/>
            <person name="Bense V."/>
            <person name="Catcheside P."/>
            <person name="Chovatia M."/>
            <person name="Cooper J."/>
            <person name="Damon W."/>
            <person name="Desjardin D."/>
            <person name="Finy P."/>
            <person name="Geml J."/>
            <person name="Haridas S."/>
            <person name="Hughes K."/>
            <person name="Justo A."/>
            <person name="Karasinski D."/>
            <person name="Kautmanova I."/>
            <person name="Kiss B."/>
            <person name="Kocsube S."/>
            <person name="Kotiranta H."/>
            <person name="LaButti K.M."/>
            <person name="Lechner B.E."/>
            <person name="Liimatainen K."/>
            <person name="Lipzen A."/>
            <person name="Lukacs Z."/>
            <person name="Mihaltcheva S."/>
            <person name="Morgado L.N."/>
            <person name="Niskanen T."/>
            <person name="Noordeloos M.E."/>
            <person name="Ohm R.A."/>
            <person name="Ortiz-Santana B."/>
            <person name="Ovrebo C."/>
            <person name="Racz N."/>
            <person name="Riley R."/>
            <person name="Savchenko A."/>
            <person name="Shiryaev A."/>
            <person name="Soop K."/>
            <person name="Spirin V."/>
            <person name="Szebenyi C."/>
            <person name="Tomsovsky M."/>
            <person name="Tulloss R.E."/>
            <person name="Uehling J."/>
            <person name="Grigoriev I.V."/>
            <person name="Vagvolgyi C."/>
            <person name="Papp T."/>
            <person name="Martin F.M."/>
            <person name="Miettinen O."/>
            <person name="Hibbett D.S."/>
            <person name="Nagy L.G."/>
        </authorList>
    </citation>
    <scope>NUCLEOTIDE SEQUENCE [LARGE SCALE GENOMIC DNA]</scope>
    <source>
        <strain evidence="1 2">NL-1719</strain>
    </source>
</reference>
<protein>
    <submittedName>
        <fullName evidence="1">Uncharacterized protein</fullName>
    </submittedName>
</protein>
<evidence type="ECO:0000313" key="1">
    <source>
        <dbReference type="EMBL" id="TFK74801.1"/>
    </source>
</evidence>
<organism evidence="1 2">
    <name type="scientific">Pluteus cervinus</name>
    <dbReference type="NCBI Taxonomy" id="181527"/>
    <lineage>
        <taxon>Eukaryota</taxon>
        <taxon>Fungi</taxon>
        <taxon>Dikarya</taxon>
        <taxon>Basidiomycota</taxon>
        <taxon>Agaricomycotina</taxon>
        <taxon>Agaricomycetes</taxon>
        <taxon>Agaricomycetidae</taxon>
        <taxon>Agaricales</taxon>
        <taxon>Pluteineae</taxon>
        <taxon>Pluteaceae</taxon>
        <taxon>Pluteus</taxon>
    </lineage>
</organism>
<accession>A0ACD3BA57</accession>
<proteinExistence type="predicted"/>
<keyword evidence="2" id="KW-1185">Reference proteome</keyword>
<dbReference type="Proteomes" id="UP000308600">
    <property type="component" value="Unassembled WGS sequence"/>
</dbReference>
<name>A0ACD3BA57_9AGAR</name>
<gene>
    <name evidence="1" type="ORF">BDN72DRAFT_955467</name>
</gene>
<evidence type="ECO:0000313" key="2">
    <source>
        <dbReference type="Proteomes" id="UP000308600"/>
    </source>
</evidence>
<dbReference type="EMBL" id="ML208266">
    <property type="protein sequence ID" value="TFK74801.1"/>
    <property type="molecule type" value="Genomic_DNA"/>
</dbReference>
<sequence>MLKFRMRYGYCRIWEKKYGKGANHKKKEMVERQKAIAASLAKRGTRPDGSKTSYKQKDRAPAAASFRNKEKAPGQHQQQPDSGWSQRSAPVNSNMERQRKSGNAQTNAERPLHPSWEAKRKLKEKESSGGIIPSQGKKIKFS</sequence>